<feature type="transmembrane region" description="Helical" evidence="1">
    <location>
        <begin position="88"/>
        <end position="105"/>
    </location>
</feature>
<dbReference type="Proteomes" id="UP000003155">
    <property type="component" value="Unassembled WGS sequence"/>
</dbReference>
<feature type="transmembrane region" description="Helical" evidence="1">
    <location>
        <begin position="212"/>
        <end position="239"/>
    </location>
</feature>
<gene>
    <name evidence="3" type="ORF">HMPREF9303_2512</name>
</gene>
<feature type="transmembrane region" description="Helical" evidence="1">
    <location>
        <begin position="273"/>
        <end position="295"/>
    </location>
</feature>
<feature type="transmembrane region" description="Helical" evidence="1">
    <location>
        <begin position="57"/>
        <end position="76"/>
    </location>
</feature>
<feature type="domain" description="Acyltransferase 3" evidence="2">
    <location>
        <begin position="15"/>
        <end position="323"/>
    </location>
</feature>
<keyword evidence="1" id="KW-0472">Membrane</keyword>
<evidence type="ECO:0000313" key="4">
    <source>
        <dbReference type="Proteomes" id="UP000003155"/>
    </source>
</evidence>
<keyword evidence="4" id="KW-1185">Reference proteome</keyword>
<feature type="transmembrane region" description="Helical" evidence="1">
    <location>
        <begin position="156"/>
        <end position="174"/>
    </location>
</feature>
<evidence type="ECO:0000256" key="1">
    <source>
        <dbReference type="SAM" id="Phobius"/>
    </source>
</evidence>
<evidence type="ECO:0000313" key="3">
    <source>
        <dbReference type="EMBL" id="EGC87085.1"/>
    </source>
</evidence>
<evidence type="ECO:0000259" key="2">
    <source>
        <dbReference type="Pfam" id="PF01757"/>
    </source>
</evidence>
<keyword evidence="1" id="KW-0812">Transmembrane</keyword>
<dbReference type="AlphaFoldDB" id="F0H526"/>
<organism evidence="3 4">
    <name type="scientific">Prevotella denticola CRIS 18C-A</name>
    <dbReference type="NCBI Taxonomy" id="944557"/>
    <lineage>
        <taxon>Bacteria</taxon>
        <taxon>Pseudomonadati</taxon>
        <taxon>Bacteroidota</taxon>
        <taxon>Bacteroidia</taxon>
        <taxon>Bacteroidales</taxon>
        <taxon>Prevotellaceae</taxon>
        <taxon>Prevotella</taxon>
    </lineage>
</organism>
<accession>F0H526</accession>
<comment type="caution">
    <text evidence="3">The sequence shown here is derived from an EMBL/GenBank/DDBJ whole genome shotgun (WGS) entry which is preliminary data.</text>
</comment>
<dbReference type="GO" id="GO:0016747">
    <property type="term" value="F:acyltransferase activity, transferring groups other than amino-acyl groups"/>
    <property type="evidence" value="ECO:0007669"/>
    <property type="project" value="InterPro"/>
</dbReference>
<dbReference type="Pfam" id="PF01757">
    <property type="entry name" value="Acyl_transf_3"/>
    <property type="match status" value="1"/>
</dbReference>
<reference evidence="3 4" key="1">
    <citation type="submission" date="2011-02" db="EMBL/GenBank/DDBJ databases">
        <authorList>
            <person name="Durkin A.S."/>
            <person name="Madupu R."/>
            <person name="Torralba M."/>
            <person name="Gillis M."/>
            <person name="Methe B."/>
            <person name="Sutton G."/>
            <person name="Nelson K.E."/>
        </authorList>
    </citation>
    <scope>NUCLEOTIDE SEQUENCE [LARGE SCALE GENOMIC DNA]</scope>
    <source>
        <strain evidence="3 4">CRIS 18C-A</strain>
    </source>
</reference>
<keyword evidence="1" id="KW-1133">Transmembrane helix</keyword>
<feature type="transmembrane region" description="Helical" evidence="1">
    <location>
        <begin position="180"/>
        <end position="200"/>
    </location>
</feature>
<dbReference type="RefSeq" id="WP_004352185.1">
    <property type="nucleotide sequence ID" value="NZ_AEXO01000026.1"/>
</dbReference>
<feature type="transmembrane region" description="Helical" evidence="1">
    <location>
        <begin position="245"/>
        <end position="261"/>
    </location>
</feature>
<feature type="transmembrane region" description="Helical" evidence="1">
    <location>
        <begin position="19"/>
        <end position="37"/>
    </location>
</feature>
<dbReference type="InterPro" id="IPR002656">
    <property type="entry name" value="Acyl_transf_3_dom"/>
</dbReference>
<name>F0H526_9BACT</name>
<sequence length="352" mass="40936">MTIEIDTNKHKERNSSFELLRILCMLFVIGGHLIGKGMQIPYDGTSPWGGDYMLARLLYSICVVAVNTFILISGYFGIKFNWRKLAKIWMSVLFYSWLIAVYKIVVEKELVGSLPYILPITSNEFWFISCYFVLCTVAPFLNSLVEYLSKKEFKNLLLFCSIIFYGWATFNYILNFRQFVPDFGGGIINFTILYLIGRYIRLHGLKVYSSLSYLSIFIGNTILMVFSELLFSSFLHFGFTSFENINSVFVVINAVSLFLIFKNLHFHNKCINLLAMYCLAVYIIHCNDIGMTFLADTFLLRNSHGFKILWSVLFIPPVVYIICAAVEWGRRLLFTRMEDIVLRRVSQYWKLN</sequence>
<protein>
    <submittedName>
        <fullName evidence="3">Putative membrane protein</fullName>
    </submittedName>
</protein>
<feature type="transmembrane region" description="Helical" evidence="1">
    <location>
        <begin position="125"/>
        <end position="144"/>
    </location>
</feature>
<feature type="transmembrane region" description="Helical" evidence="1">
    <location>
        <begin position="307"/>
        <end position="328"/>
    </location>
</feature>
<dbReference type="EMBL" id="AEXO01000026">
    <property type="protein sequence ID" value="EGC87085.1"/>
    <property type="molecule type" value="Genomic_DNA"/>
</dbReference>
<proteinExistence type="predicted"/>